<dbReference type="InterPro" id="IPR001611">
    <property type="entry name" value="Leu-rich_rpt"/>
</dbReference>
<dbReference type="GO" id="GO:0005737">
    <property type="term" value="C:cytoplasm"/>
    <property type="evidence" value="ECO:0007669"/>
    <property type="project" value="TreeGrafter"/>
</dbReference>
<evidence type="ECO:0000313" key="4">
    <source>
        <dbReference type="Proteomes" id="UP000243579"/>
    </source>
</evidence>
<reference evidence="3 4" key="1">
    <citation type="journal article" date="2014" name="Genome Biol. Evol.">
        <title>The secreted proteins of Achlya hypogyna and Thraustotheca clavata identify the ancestral oomycete secretome and reveal gene acquisitions by horizontal gene transfer.</title>
        <authorList>
            <person name="Misner I."/>
            <person name="Blouin N."/>
            <person name="Leonard G."/>
            <person name="Richards T.A."/>
            <person name="Lane C.E."/>
        </authorList>
    </citation>
    <scope>NUCLEOTIDE SEQUENCE [LARGE SCALE GENOMIC DNA]</scope>
    <source>
        <strain evidence="3 4">ATCC 48635</strain>
    </source>
</reference>
<dbReference type="PANTHER" id="PTHR48051">
    <property type="match status" value="1"/>
</dbReference>
<keyword evidence="2" id="KW-0677">Repeat</keyword>
<keyword evidence="1" id="KW-0433">Leucine-rich repeat</keyword>
<evidence type="ECO:0000256" key="1">
    <source>
        <dbReference type="ARBA" id="ARBA00022614"/>
    </source>
</evidence>
<sequence>MTTSSSLGKKADEDSALDRVAKCNKLSQGHDLNLADLALCAVPSEVLSISTLLKLNLRHNNLTNLPSVAQFLAAKPHTILCRVDLVESLPLLEVLNVAENALTNLPPDVGGLQKLRLLYAQSNHLRSLPLSLMSCAKLQELYVQHNAIREVPDEFAHLTSLSVLSLAHNNLEHLPTSLNALTGLKVVDLSGNTLTSVPELLRRLHEKHLVLHSREKRRELIKRALKVKTAVAASLKKQAREVAKTM</sequence>
<dbReference type="EMBL" id="JNBR01001831">
    <property type="protein sequence ID" value="OQR84887.1"/>
    <property type="molecule type" value="Genomic_DNA"/>
</dbReference>
<organism evidence="3 4">
    <name type="scientific">Achlya hypogyna</name>
    <name type="common">Oomycete</name>
    <name type="synonym">Protoachlya hypogyna</name>
    <dbReference type="NCBI Taxonomy" id="1202772"/>
    <lineage>
        <taxon>Eukaryota</taxon>
        <taxon>Sar</taxon>
        <taxon>Stramenopiles</taxon>
        <taxon>Oomycota</taxon>
        <taxon>Saprolegniomycetes</taxon>
        <taxon>Saprolegniales</taxon>
        <taxon>Achlyaceae</taxon>
        <taxon>Achlya</taxon>
    </lineage>
</organism>
<protein>
    <submittedName>
        <fullName evidence="3">Uncharacterized protein</fullName>
    </submittedName>
</protein>
<dbReference type="InterPro" id="IPR050216">
    <property type="entry name" value="LRR_domain-containing"/>
</dbReference>
<comment type="caution">
    <text evidence="3">The sequence shown here is derived from an EMBL/GenBank/DDBJ whole genome shotgun (WGS) entry which is preliminary data.</text>
</comment>
<dbReference type="AlphaFoldDB" id="A0A1V9YGV7"/>
<evidence type="ECO:0000256" key="2">
    <source>
        <dbReference type="ARBA" id="ARBA00022737"/>
    </source>
</evidence>
<dbReference type="PANTHER" id="PTHR48051:SF1">
    <property type="entry name" value="RAS SUPPRESSOR PROTEIN 1"/>
    <property type="match status" value="1"/>
</dbReference>
<dbReference type="SMART" id="SM00364">
    <property type="entry name" value="LRR_BAC"/>
    <property type="match status" value="6"/>
</dbReference>
<gene>
    <name evidence="3" type="ORF">ACHHYP_12587</name>
</gene>
<name>A0A1V9YGV7_ACHHY</name>
<accession>A0A1V9YGV7</accession>
<dbReference type="STRING" id="1202772.A0A1V9YGV7"/>
<dbReference type="Pfam" id="PF13855">
    <property type="entry name" value="LRR_8"/>
    <property type="match status" value="1"/>
</dbReference>
<evidence type="ECO:0000313" key="3">
    <source>
        <dbReference type="EMBL" id="OQR84887.1"/>
    </source>
</evidence>
<dbReference type="SMART" id="SM00369">
    <property type="entry name" value="LRR_TYP"/>
    <property type="match status" value="6"/>
</dbReference>
<dbReference type="Gene3D" id="3.80.10.10">
    <property type="entry name" value="Ribonuclease Inhibitor"/>
    <property type="match status" value="2"/>
</dbReference>
<proteinExistence type="predicted"/>
<keyword evidence="4" id="KW-1185">Reference proteome</keyword>
<dbReference type="InterPro" id="IPR003591">
    <property type="entry name" value="Leu-rich_rpt_typical-subtyp"/>
</dbReference>
<dbReference type="PROSITE" id="PS51450">
    <property type="entry name" value="LRR"/>
    <property type="match status" value="3"/>
</dbReference>
<dbReference type="SUPFAM" id="SSF52058">
    <property type="entry name" value="L domain-like"/>
    <property type="match status" value="1"/>
</dbReference>
<dbReference type="InterPro" id="IPR032675">
    <property type="entry name" value="LRR_dom_sf"/>
</dbReference>
<dbReference type="Proteomes" id="UP000243579">
    <property type="component" value="Unassembled WGS sequence"/>
</dbReference>
<dbReference type="OrthoDB" id="1668230at2759"/>